<feature type="transmembrane region" description="Helical" evidence="1">
    <location>
        <begin position="12"/>
        <end position="39"/>
    </location>
</feature>
<proteinExistence type="predicted"/>
<name>A0ABY7GUE5_9BACT</name>
<organism evidence="2 3">
    <name type="scientific">Nannocystis punicea</name>
    <dbReference type="NCBI Taxonomy" id="2995304"/>
    <lineage>
        <taxon>Bacteria</taxon>
        <taxon>Pseudomonadati</taxon>
        <taxon>Myxococcota</taxon>
        <taxon>Polyangia</taxon>
        <taxon>Nannocystales</taxon>
        <taxon>Nannocystaceae</taxon>
        <taxon>Nannocystis</taxon>
    </lineage>
</organism>
<protein>
    <recommendedName>
        <fullName evidence="4">Sensor histidine kinase</fullName>
    </recommendedName>
</protein>
<dbReference type="Proteomes" id="UP001164459">
    <property type="component" value="Chromosome"/>
</dbReference>
<dbReference type="EMBL" id="CP114040">
    <property type="protein sequence ID" value="WAS90582.1"/>
    <property type="molecule type" value="Genomic_DNA"/>
</dbReference>
<evidence type="ECO:0000313" key="3">
    <source>
        <dbReference type="Proteomes" id="UP001164459"/>
    </source>
</evidence>
<sequence length="155" mass="16816">MRRRASVVQTVLKAYLVSVIAFSTATVTVGSAAMLLIMVRRDDDHATALARTVGTELSDYEADRRPDKDALIAPELQAEQWFGRRIEAWRGPERIGGPTERGVLSDWTGQEGCRQAELDGLRSRICAVQTDAGATVVVASPLAAIITDLVPLIAR</sequence>
<keyword evidence="1" id="KW-1133">Transmembrane helix</keyword>
<keyword evidence="1" id="KW-0812">Transmembrane</keyword>
<evidence type="ECO:0000256" key="1">
    <source>
        <dbReference type="SAM" id="Phobius"/>
    </source>
</evidence>
<evidence type="ECO:0000313" key="2">
    <source>
        <dbReference type="EMBL" id="WAS90582.1"/>
    </source>
</evidence>
<dbReference type="RefSeq" id="WP_269032909.1">
    <property type="nucleotide sequence ID" value="NZ_CP114040.1"/>
</dbReference>
<reference evidence="2" key="1">
    <citation type="submission" date="2022-11" db="EMBL/GenBank/DDBJ databases">
        <title>Minimal conservation of predation-associated metabolite biosynthetic gene clusters underscores biosynthetic potential of Myxococcota including descriptions for ten novel species: Archangium lansinium sp. nov., Myxococcus landrumus sp. nov., Nannocystis bai.</title>
        <authorList>
            <person name="Ahearne A."/>
            <person name="Stevens C."/>
            <person name="Dowd S."/>
        </authorList>
    </citation>
    <scope>NUCLEOTIDE SEQUENCE</scope>
    <source>
        <strain evidence="2">Fl3</strain>
    </source>
</reference>
<keyword evidence="3" id="KW-1185">Reference proteome</keyword>
<accession>A0ABY7GUE5</accession>
<evidence type="ECO:0008006" key="4">
    <source>
        <dbReference type="Google" id="ProtNLM"/>
    </source>
</evidence>
<gene>
    <name evidence="2" type="ORF">O0S08_30715</name>
</gene>
<keyword evidence="1" id="KW-0472">Membrane</keyword>